<dbReference type="SUPFAM" id="SSF55874">
    <property type="entry name" value="ATPase domain of HSP90 chaperone/DNA topoisomerase II/histidine kinase"/>
    <property type="match status" value="1"/>
</dbReference>
<dbReference type="PATRIC" id="fig|1303.76.peg.1009"/>
<proteinExistence type="predicted"/>
<dbReference type="AlphaFoldDB" id="A0A139M9X8"/>
<name>A0A139M9X8_STROR</name>
<organism evidence="1 2">
    <name type="scientific">Streptococcus oralis</name>
    <dbReference type="NCBI Taxonomy" id="1303"/>
    <lineage>
        <taxon>Bacteria</taxon>
        <taxon>Bacillati</taxon>
        <taxon>Bacillota</taxon>
        <taxon>Bacilli</taxon>
        <taxon>Lactobacillales</taxon>
        <taxon>Streptococcaceae</taxon>
        <taxon>Streptococcus</taxon>
    </lineage>
</organism>
<dbReference type="EMBL" id="LQOG01000023">
    <property type="protein sequence ID" value="KXT60606.1"/>
    <property type="molecule type" value="Genomic_DNA"/>
</dbReference>
<sequence>MKLEFKNLSYNDVQKKFNYIQEVYDKGDNDPQLEIDFCKLKWTEPIGMLFFGAKLREFSRNNPEVEITLGNIRQDSGYFEWMGLYDYFIPDSNIGKKVGHVFGNTNYIPITKINVKAEYGESFKNGNIYADRGEFIEVRANQLAQIVTSDGQLEKILTYIIREIIRNVPEHSGIDEFWICGQAWHGKLNKAQIAILDEGQGIFNSLTSNIFHRREIESNTEALQSAVQPGISKAFKRGGTNRKSNDVWANSGYGLYVVSEICRDCNGKFGLISGENILIKNNDASCPPNGIVGDNCFNGTAIIIELPFINDYSSISISDYVTRGEKLAKQEINSIHQASIPSRGLLE</sequence>
<dbReference type="Proteomes" id="UP000070541">
    <property type="component" value="Unassembled WGS sequence"/>
</dbReference>
<gene>
    <name evidence="1" type="ORF">SORDD05_00975</name>
</gene>
<accession>A0A139M9X8</accession>
<protein>
    <submittedName>
        <fullName evidence="1">Uncharacterized protein</fullName>
    </submittedName>
</protein>
<evidence type="ECO:0000313" key="2">
    <source>
        <dbReference type="Proteomes" id="UP000070541"/>
    </source>
</evidence>
<reference evidence="1 2" key="1">
    <citation type="submission" date="2016-01" db="EMBL/GenBank/DDBJ databases">
        <title>Highly variable Streptococcus oralis are common among viridans streptococci isolated from primates.</title>
        <authorList>
            <person name="Denapaite D."/>
            <person name="Rieger M."/>
            <person name="Koendgen S."/>
            <person name="Brueckner R."/>
            <person name="Ochigava I."/>
            <person name="Kappeler P."/>
            <person name="Maetz-Rensing K."/>
            <person name="Leendertz F."/>
            <person name="Hakenbeck R."/>
        </authorList>
    </citation>
    <scope>NUCLEOTIDE SEQUENCE [LARGE SCALE GENOMIC DNA]</scope>
    <source>
        <strain evidence="1 2">DD05</strain>
    </source>
</reference>
<comment type="caution">
    <text evidence="1">The sequence shown here is derived from an EMBL/GenBank/DDBJ whole genome shotgun (WGS) entry which is preliminary data.</text>
</comment>
<dbReference type="Gene3D" id="3.30.565.10">
    <property type="entry name" value="Histidine kinase-like ATPase, C-terminal domain"/>
    <property type="match status" value="1"/>
</dbReference>
<dbReference type="InterPro" id="IPR036890">
    <property type="entry name" value="HATPase_C_sf"/>
</dbReference>
<dbReference type="RefSeq" id="WP_061417444.1">
    <property type="nucleotide sequence ID" value="NZ_KQ969037.1"/>
</dbReference>
<evidence type="ECO:0000313" key="1">
    <source>
        <dbReference type="EMBL" id="KXT60606.1"/>
    </source>
</evidence>